<dbReference type="AlphaFoldDB" id="A0A414G0I6"/>
<gene>
    <name evidence="2" type="ORF">DW787_02090</name>
</gene>
<evidence type="ECO:0000313" key="2">
    <source>
        <dbReference type="EMBL" id="RHD57647.1"/>
    </source>
</evidence>
<feature type="coiled-coil region" evidence="1">
    <location>
        <begin position="12"/>
        <end position="75"/>
    </location>
</feature>
<evidence type="ECO:0000256" key="1">
    <source>
        <dbReference type="SAM" id="Coils"/>
    </source>
</evidence>
<name>A0A414G0I6_9ACTN</name>
<reference evidence="2 3" key="1">
    <citation type="submission" date="2018-08" db="EMBL/GenBank/DDBJ databases">
        <title>A genome reference for cultivated species of the human gut microbiota.</title>
        <authorList>
            <person name="Zou Y."/>
            <person name="Xue W."/>
            <person name="Luo G."/>
        </authorList>
    </citation>
    <scope>NUCLEOTIDE SEQUENCE [LARGE SCALE GENOMIC DNA]</scope>
    <source>
        <strain evidence="2 3">AM30-5LB</strain>
    </source>
</reference>
<proteinExistence type="predicted"/>
<accession>A0A414G0I6</accession>
<sequence>MAQREIEIDEALAAVEDALDCLDAAARDLKSARNWGLLDMFGGGFLISAFKQGRMQTAQEHLNAAQRALSRLADELNDVQGFSGIGPDVGDFLLAADWLFDNVFMDAMVQQRIVESRERVAQAIAQCEDVRDQLLALRRPNRGAGNGLPGAE</sequence>
<keyword evidence="1" id="KW-0175">Coiled coil</keyword>
<dbReference type="Proteomes" id="UP000286050">
    <property type="component" value="Unassembled WGS sequence"/>
</dbReference>
<protein>
    <submittedName>
        <fullName evidence="2">Uncharacterized protein</fullName>
    </submittedName>
</protein>
<dbReference type="RefSeq" id="WP_118271404.1">
    <property type="nucleotide sequence ID" value="NZ_CAJLDC010000002.1"/>
</dbReference>
<comment type="caution">
    <text evidence="2">The sequence shown here is derived from an EMBL/GenBank/DDBJ whole genome shotgun (WGS) entry which is preliminary data.</text>
</comment>
<dbReference type="EMBL" id="QSJI01000001">
    <property type="protein sequence ID" value="RHD57647.1"/>
    <property type="molecule type" value="Genomic_DNA"/>
</dbReference>
<organism evidence="2 3">
    <name type="scientific">Collinsella intestinalis</name>
    <dbReference type="NCBI Taxonomy" id="147207"/>
    <lineage>
        <taxon>Bacteria</taxon>
        <taxon>Bacillati</taxon>
        <taxon>Actinomycetota</taxon>
        <taxon>Coriobacteriia</taxon>
        <taxon>Coriobacteriales</taxon>
        <taxon>Coriobacteriaceae</taxon>
        <taxon>Collinsella</taxon>
    </lineage>
</organism>
<evidence type="ECO:0000313" key="3">
    <source>
        <dbReference type="Proteomes" id="UP000286050"/>
    </source>
</evidence>